<feature type="non-terminal residue" evidence="1">
    <location>
        <position position="29"/>
    </location>
</feature>
<dbReference type="EMBL" id="UINC01216593">
    <property type="protein sequence ID" value="SVE42791.1"/>
    <property type="molecule type" value="Genomic_DNA"/>
</dbReference>
<sequence>MKLKDNVVYNRPDNEVMVRTNGDYIYIIC</sequence>
<name>A0A383DEH2_9ZZZZ</name>
<proteinExistence type="predicted"/>
<organism evidence="1">
    <name type="scientific">marine metagenome</name>
    <dbReference type="NCBI Taxonomy" id="408172"/>
    <lineage>
        <taxon>unclassified sequences</taxon>
        <taxon>metagenomes</taxon>
        <taxon>ecological metagenomes</taxon>
    </lineage>
</organism>
<dbReference type="AlphaFoldDB" id="A0A383DEH2"/>
<protein>
    <submittedName>
        <fullName evidence="1">Uncharacterized protein</fullName>
    </submittedName>
</protein>
<gene>
    <name evidence="1" type="ORF">METZ01_LOCUS495645</name>
</gene>
<accession>A0A383DEH2</accession>
<evidence type="ECO:0000313" key="1">
    <source>
        <dbReference type="EMBL" id="SVE42791.1"/>
    </source>
</evidence>
<reference evidence="1" key="1">
    <citation type="submission" date="2018-05" db="EMBL/GenBank/DDBJ databases">
        <authorList>
            <person name="Lanie J.A."/>
            <person name="Ng W.-L."/>
            <person name="Kazmierczak K.M."/>
            <person name="Andrzejewski T.M."/>
            <person name="Davidsen T.M."/>
            <person name="Wayne K.J."/>
            <person name="Tettelin H."/>
            <person name="Glass J.I."/>
            <person name="Rusch D."/>
            <person name="Podicherti R."/>
            <person name="Tsui H.-C.T."/>
            <person name="Winkler M.E."/>
        </authorList>
    </citation>
    <scope>NUCLEOTIDE SEQUENCE</scope>
</reference>
<feature type="non-terminal residue" evidence="1">
    <location>
        <position position="1"/>
    </location>
</feature>